<comment type="caution">
    <text evidence="1">The sequence shown here is derived from an EMBL/GenBank/DDBJ whole genome shotgun (WGS) entry which is preliminary data.</text>
</comment>
<keyword evidence="2" id="KW-1185">Reference proteome</keyword>
<reference evidence="2" key="1">
    <citation type="submission" date="2017-01" db="EMBL/GenBank/DDBJ databases">
        <title>Comparative genomics of anhydrobiosis in the tardigrade Hypsibius dujardini.</title>
        <authorList>
            <person name="Yoshida Y."/>
            <person name="Koutsovoulos G."/>
            <person name="Laetsch D."/>
            <person name="Stevens L."/>
            <person name="Kumar S."/>
            <person name="Horikawa D."/>
            <person name="Ishino K."/>
            <person name="Komine S."/>
            <person name="Tomita M."/>
            <person name="Blaxter M."/>
            <person name="Arakawa K."/>
        </authorList>
    </citation>
    <scope>NUCLEOTIDE SEQUENCE [LARGE SCALE GENOMIC DNA]</scope>
    <source>
        <strain evidence="2">Z151</strain>
    </source>
</reference>
<gene>
    <name evidence="1" type="ORF">BV898_13004</name>
</gene>
<evidence type="ECO:0000313" key="2">
    <source>
        <dbReference type="Proteomes" id="UP000192578"/>
    </source>
</evidence>
<protein>
    <submittedName>
        <fullName evidence="1">Uncharacterized protein</fullName>
    </submittedName>
</protein>
<accession>A0A1W0WC29</accession>
<dbReference type="Proteomes" id="UP000192578">
    <property type="component" value="Unassembled WGS sequence"/>
</dbReference>
<organism evidence="1 2">
    <name type="scientific">Hypsibius exemplaris</name>
    <name type="common">Freshwater tardigrade</name>
    <dbReference type="NCBI Taxonomy" id="2072580"/>
    <lineage>
        <taxon>Eukaryota</taxon>
        <taxon>Metazoa</taxon>
        <taxon>Ecdysozoa</taxon>
        <taxon>Tardigrada</taxon>
        <taxon>Eutardigrada</taxon>
        <taxon>Parachela</taxon>
        <taxon>Hypsibioidea</taxon>
        <taxon>Hypsibiidae</taxon>
        <taxon>Hypsibius</taxon>
    </lineage>
</organism>
<evidence type="ECO:0000313" key="1">
    <source>
        <dbReference type="EMBL" id="OQV12775.1"/>
    </source>
</evidence>
<name>A0A1W0WC29_HYPEX</name>
<dbReference type="AlphaFoldDB" id="A0A1W0WC29"/>
<sequence>MVFHSNRCFTYLLEEGINADNAESSLQQTRKYDLPAVEQRCMPFFLKTTAITAEAVSSVLIKSVKLAIPKLKHHCVQFLKDIEITPANIESLWKLAMKTACAELNEQWLLFLLAVEMNAVSRKLYAAYSAEFPRAEYHSCYEGRLIGTLTPDTAADLFQLPLTHHFTGLELAAVKFIAANVTVGEIADRLIMADRHGRPT</sequence>
<dbReference type="EMBL" id="MTYJ01000137">
    <property type="protein sequence ID" value="OQV12775.1"/>
    <property type="molecule type" value="Genomic_DNA"/>
</dbReference>
<proteinExistence type="predicted"/>